<accession>A0A3L6ZM51</accession>
<dbReference type="PANTHER" id="PTHR43095">
    <property type="entry name" value="SUGAR KINASE"/>
    <property type="match status" value="1"/>
</dbReference>
<dbReference type="GO" id="GO:0016301">
    <property type="term" value="F:kinase activity"/>
    <property type="evidence" value="ECO:0007669"/>
    <property type="project" value="UniProtKB-KW"/>
</dbReference>
<dbReference type="InterPro" id="IPR050406">
    <property type="entry name" value="FGGY_Carb_Kinase"/>
</dbReference>
<dbReference type="InterPro" id="IPR018485">
    <property type="entry name" value="FGGY_C"/>
</dbReference>
<dbReference type="GO" id="GO:0005975">
    <property type="term" value="P:carbohydrate metabolic process"/>
    <property type="evidence" value="ECO:0007669"/>
    <property type="project" value="InterPro"/>
</dbReference>
<dbReference type="InterPro" id="IPR000577">
    <property type="entry name" value="Carb_kinase_FGGY"/>
</dbReference>
<dbReference type="Pfam" id="PF00370">
    <property type="entry name" value="FGGY_N"/>
    <property type="match status" value="1"/>
</dbReference>
<proteinExistence type="inferred from homology"/>
<sequence>MNYVLAIDAGTGSVRACIFDMGGTPVAISQRSWEHDPEPGIPGSMSFATDRNWALIREIIREALAKAGISGSDVAAVSSTSMREGIVVLDQDGREIWACANVDARAETEVRALAANPGLEESIYAQTGQMFALAAGPRLLWLKTHRPDLYDNAATVLMLSEWVLFRLSGVRAMEPSNGSTSGFVSLASRAGDPELLRLCGLRDDLLPETAEPGTVIGQVTAASAYETGLSTSTFVVLGGGDAQLAALSMGLTAPGEAAIVAGTFWQQFVNLPTPTVDPSMRVRVNAAAIPNMWQAEAIAFHSGTAVRWFRDTFAHQETEIARATGRDPLDLLTAAAADIPIGADGVIPIFSDVMNYRQWKHAAPSFLNLSLDGGPRLRAAMFRSLLENAAIVASLNLEMVEGFSGTRADHVVFAGGSAKSEMWTQLVADVLGRPIRIPAVTESTAQGAAACAAAGAGVFDTPSTAAQSWLSWEREVVPDTEAHKAYGAVRERWITAYAPQLELMNSGITSPLWRAPGS</sequence>
<evidence type="ECO:0000313" key="7">
    <source>
        <dbReference type="Proteomes" id="UP000270299"/>
    </source>
</evidence>
<evidence type="ECO:0000313" key="6">
    <source>
        <dbReference type="EMBL" id="RLP69034.1"/>
    </source>
</evidence>
<dbReference type="InterPro" id="IPR018484">
    <property type="entry name" value="FGGY_N"/>
</dbReference>
<dbReference type="Proteomes" id="UP000270299">
    <property type="component" value="Unassembled WGS sequence"/>
</dbReference>
<protein>
    <submittedName>
        <fullName evidence="6">Autoinducer-2 kinase</fullName>
        <ecNumber evidence="6">2.7.1.189</ecNumber>
    </submittedName>
</protein>
<evidence type="ECO:0000256" key="3">
    <source>
        <dbReference type="ARBA" id="ARBA00022777"/>
    </source>
</evidence>
<keyword evidence="7" id="KW-1185">Reference proteome</keyword>
<name>A0A3L6ZM51_9MICO</name>
<dbReference type="InterPro" id="IPR043129">
    <property type="entry name" value="ATPase_NBD"/>
</dbReference>
<feature type="domain" description="Carbohydrate kinase FGGY C-terminal" evidence="5">
    <location>
        <begin position="257"/>
        <end position="455"/>
    </location>
</feature>
<comment type="caution">
    <text evidence="6">The sequence shown here is derived from an EMBL/GenBank/DDBJ whole genome shotgun (WGS) entry which is preliminary data.</text>
</comment>
<dbReference type="EC" id="2.7.1.189" evidence="6"/>
<feature type="domain" description="Carbohydrate kinase FGGY N-terminal" evidence="4">
    <location>
        <begin position="3"/>
        <end position="247"/>
    </location>
</feature>
<organism evidence="6 7">
    <name type="scientific">Mycetocola manganoxydans</name>
    <dbReference type="NCBI Taxonomy" id="699879"/>
    <lineage>
        <taxon>Bacteria</taxon>
        <taxon>Bacillati</taxon>
        <taxon>Actinomycetota</taxon>
        <taxon>Actinomycetes</taxon>
        <taxon>Micrococcales</taxon>
        <taxon>Microbacteriaceae</taxon>
        <taxon>Mycetocola</taxon>
    </lineage>
</organism>
<evidence type="ECO:0000256" key="2">
    <source>
        <dbReference type="ARBA" id="ARBA00022679"/>
    </source>
</evidence>
<dbReference type="Pfam" id="PF02782">
    <property type="entry name" value="FGGY_C"/>
    <property type="match status" value="1"/>
</dbReference>
<dbReference type="NCBIfam" id="NF008187">
    <property type="entry name" value="PRK10939.1"/>
    <property type="match status" value="1"/>
</dbReference>
<evidence type="ECO:0000259" key="4">
    <source>
        <dbReference type="Pfam" id="PF00370"/>
    </source>
</evidence>
<keyword evidence="2 6" id="KW-0808">Transferase</keyword>
<dbReference type="AlphaFoldDB" id="A0A3L6ZM51"/>
<keyword evidence="3 6" id="KW-0418">Kinase</keyword>
<evidence type="ECO:0000256" key="1">
    <source>
        <dbReference type="ARBA" id="ARBA00009156"/>
    </source>
</evidence>
<dbReference type="PIRSF" id="PIRSF000538">
    <property type="entry name" value="GlpK"/>
    <property type="match status" value="1"/>
</dbReference>
<dbReference type="RefSeq" id="WP_121673622.1">
    <property type="nucleotide sequence ID" value="NZ_BMXM01000011.1"/>
</dbReference>
<evidence type="ECO:0000259" key="5">
    <source>
        <dbReference type="Pfam" id="PF02782"/>
    </source>
</evidence>
<dbReference type="PANTHER" id="PTHR43095:SF1">
    <property type="entry name" value="AUTOINDUCER-2 KINASE"/>
    <property type="match status" value="1"/>
</dbReference>
<comment type="similarity">
    <text evidence="1">Belongs to the FGGY kinase family.</text>
</comment>
<reference evidence="6 7" key="1">
    <citation type="submission" date="2018-10" db="EMBL/GenBank/DDBJ databases">
        <authorList>
            <person name="Li J."/>
        </authorList>
    </citation>
    <scope>NUCLEOTIDE SEQUENCE [LARGE SCALE GENOMIC DNA]</scope>
    <source>
        <strain evidence="6 7">CCTCC AB209002</strain>
    </source>
</reference>
<dbReference type="OrthoDB" id="9782710at2"/>
<gene>
    <name evidence="6" type="ORF">D9V29_12305</name>
</gene>
<dbReference type="SUPFAM" id="SSF53067">
    <property type="entry name" value="Actin-like ATPase domain"/>
    <property type="match status" value="2"/>
</dbReference>
<dbReference type="Gene3D" id="3.30.420.40">
    <property type="match status" value="2"/>
</dbReference>
<dbReference type="EMBL" id="RCUV01000017">
    <property type="protein sequence ID" value="RLP69034.1"/>
    <property type="molecule type" value="Genomic_DNA"/>
</dbReference>